<comment type="caution">
    <text evidence="2">The sequence shown here is derived from an EMBL/GenBank/DDBJ whole genome shotgun (WGS) entry which is preliminary data.</text>
</comment>
<organism evidence="2 3">
    <name type="scientific">Corynebacterium canis</name>
    <dbReference type="NCBI Taxonomy" id="679663"/>
    <lineage>
        <taxon>Bacteria</taxon>
        <taxon>Bacillati</taxon>
        <taxon>Actinomycetota</taxon>
        <taxon>Actinomycetes</taxon>
        <taxon>Mycobacteriales</taxon>
        <taxon>Corynebacteriaceae</taxon>
        <taxon>Corynebacterium</taxon>
    </lineage>
</organism>
<sequence>MARNIDAIERDIERTRRQLAGTLDQIAERSRPQNLVDDARKGLLERLKDPRVQLILGGIAGVVVLGVGLSIRRSRKYHRDLRELQLILAQR</sequence>
<evidence type="ECO:0000313" key="3">
    <source>
        <dbReference type="Proteomes" id="UP000320791"/>
    </source>
</evidence>
<dbReference type="InterPro" id="IPR022062">
    <property type="entry name" value="DUF3618"/>
</dbReference>
<name>A0A5C5UH98_9CORY</name>
<keyword evidence="1" id="KW-0472">Membrane</keyword>
<evidence type="ECO:0000256" key="1">
    <source>
        <dbReference type="SAM" id="Phobius"/>
    </source>
</evidence>
<keyword evidence="1" id="KW-0812">Transmembrane</keyword>
<keyword evidence="1" id="KW-1133">Transmembrane helix</keyword>
<dbReference type="AlphaFoldDB" id="A0A5C5UH98"/>
<dbReference type="OrthoDB" id="5196933at2"/>
<feature type="transmembrane region" description="Helical" evidence="1">
    <location>
        <begin position="52"/>
        <end position="71"/>
    </location>
</feature>
<dbReference type="RefSeq" id="WP_146324475.1">
    <property type="nucleotide sequence ID" value="NZ_BAABLR010000010.1"/>
</dbReference>
<evidence type="ECO:0000313" key="2">
    <source>
        <dbReference type="EMBL" id="TWT25063.1"/>
    </source>
</evidence>
<dbReference type="Proteomes" id="UP000320791">
    <property type="component" value="Unassembled WGS sequence"/>
</dbReference>
<protein>
    <submittedName>
        <fullName evidence="2">DUF3618 domain-containing protein</fullName>
    </submittedName>
</protein>
<accession>A0A5C5UH98</accession>
<keyword evidence="3" id="KW-1185">Reference proteome</keyword>
<dbReference type="Pfam" id="PF12277">
    <property type="entry name" value="DUF3618"/>
    <property type="match status" value="1"/>
</dbReference>
<gene>
    <name evidence="2" type="ORF">FRX94_07280</name>
</gene>
<reference evidence="2 3" key="1">
    <citation type="submission" date="2019-08" db="EMBL/GenBank/DDBJ databases">
        <authorList>
            <person name="Lei W."/>
        </authorList>
    </citation>
    <scope>NUCLEOTIDE SEQUENCE [LARGE SCALE GENOMIC DNA]</scope>
    <source>
        <strain evidence="2 3">CCUG 58627</strain>
    </source>
</reference>
<dbReference type="EMBL" id="VOHM01000013">
    <property type="protein sequence ID" value="TWT25063.1"/>
    <property type="molecule type" value="Genomic_DNA"/>
</dbReference>
<proteinExistence type="predicted"/>